<dbReference type="GO" id="GO:0015271">
    <property type="term" value="F:outward rectifier potassium channel activity"/>
    <property type="evidence" value="ECO:0007669"/>
    <property type="project" value="TreeGrafter"/>
</dbReference>
<dbReference type="AlphaFoldDB" id="A0A914ZK94"/>
<keyword evidence="3 8" id="KW-0812">Transmembrane</keyword>
<accession>A0A914ZK94</accession>
<dbReference type="Proteomes" id="UP000887569">
    <property type="component" value="Unplaced"/>
</dbReference>
<evidence type="ECO:0000256" key="7">
    <source>
        <dbReference type="ARBA" id="ARBA00023303"/>
    </source>
</evidence>
<reference evidence="11" key="1">
    <citation type="submission" date="2022-11" db="UniProtKB">
        <authorList>
            <consortium name="WormBaseParasite"/>
        </authorList>
    </citation>
    <scope>IDENTIFICATION</scope>
</reference>
<evidence type="ECO:0000313" key="11">
    <source>
        <dbReference type="WBParaSite" id="PgB02X_g009_t01"/>
    </source>
</evidence>
<dbReference type="Pfam" id="PF07885">
    <property type="entry name" value="Ion_trans_2"/>
    <property type="match status" value="1"/>
</dbReference>
<feature type="transmembrane region" description="Helical" evidence="8">
    <location>
        <begin position="224"/>
        <end position="243"/>
    </location>
</feature>
<evidence type="ECO:0000256" key="1">
    <source>
        <dbReference type="ARBA" id="ARBA00004141"/>
    </source>
</evidence>
<evidence type="ECO:0000256" key="3">
    <source>
        <dbReference type="ARBA" id="ARBA00022692"/>
    </source>
</evidence>
<evidence type="ECO:0000256" key="4">
    <source>
        <dbReference type="ARBA" id="ARBA00022989"/>
    </source>
</evidence>
<dbReference type="GO" id="GO:0005886">
    <property type="term" value="C:plasma membrane"/>
    <property type="evidence" value="ECO:0007669"/>
    <property type="project" value="TreeGrafter"/>
</dbReference>
<keyword evidence="6 8" id="KW-0472">Membrane</keyword>
<organism evidence="10 11">
    <name type="scientific">Parascaris univalens</name>
    <name type="common">Nematode worm</name>
    <dbReference type="NCBI Taxonomy" id="6257"/>
    <lineage>
        <taxon>Eukaryota</taxon>
        <taxon>Metazoa</taxon>
        <taxon>Ecdysozoa</taxon>
        <taxon>Nematoda</taxon>
        <taxon>Chromadorea</taxon>
        <taxon>Rhabditida</taxon>
        <taxon>Spirurina</taxon>
        <taxon>Ascaridomorpha</taxon>
        <taxon>Ascaridoidea</taxon>
        <taxon>Ascarididae</taxon>
        <taxon>Parascaris</taxon>
    </lineage>
</organism>
<dbReference type="Gene3D" id="1.10.287.70">
    <property type="match status" value="1"/>
</dbReference>
<evidence type="ECO:0000259" key="9">
    <source>
        <dbReference type="Pfam" id="PF07885"/>
    </source>
</evidence>
<keyword evidence="4 8" id="KW-1133">Transmembrane helix</keyword>
<evidence type="ECO:0000256" key="8">
    <source>
        <dbReference type="SAM" id="Phobius"/>
    </source>
</evidence>
<dbReference type="InterPro" id="IPR003280">
    <property type="entry name" value="2pore_dom_K_chnl"/>
</dbReference>
<dbReference type="InterPro" id="IPR013099">
    <property type="entry name" value="K_chnl_dom"/>
</dbReference>
<keyword evidence="2" id="KW-0813">Transport</keyword>
<dbReference type="GO" id="GO:0030322">
    <property type="term" value="P:stabilization of membrane potential"/>
    <property type="evidence" value="ECO:0007669"/>
    <property type="project" value="TreeGrafter"/>
</dbReference>
<feature type="transmembrane region" description="Helical" evidence="8">
    <location>
        <begin position="173"/>
        <end position="191"/>
    </location>
</feature>
<proteinExistence type="predicted"/>
<protein>
    <submittedName>
        <fullName evidence="11">Potassium channel domain-containing protein</fullName>
    </submittedName>
</protein>
<feature type="transmembrane region" description="Helical" evidence="8">
    <location>
        <begin position="140"/>
        <end position="161"/>
    </location>
</feature>
<keyword evidence="10" id="KW-1185">Reference proteome</keyword>
<evidence type="ECO:0000256" key="5">
    <source>
        <dbReference type="ARBA" id="ARBA00023065"/>
    </source>
</evidence>
<dbReference type="SUPFAM" id="SSF81324">
    <property type="entry name" value="Voltage-gated potassium channels"/>
    <property type="match status" value="1"/>
</dbReference>
<keyword evidence="7" id="KW-0407">Ion channel</keyword>
<dbReference type="PANTHER" id="PTHR11003:SF150">
    <property type="entry name" value="PROTEIN CBG08159"/>
    <property type="match status" value="1"/>
</dbReference>
<comment type="subcellular location">
    <subcellularLocation>
        <location evidence="1">Membrane</location>
        <topology evidence="1">Multi-pass membrane protein</topology>
    </subcellularLocation>
</comment>
<dbReference type="WBParaSite" id="PgB02X_g009_t01">
    <property type="protein sequence ID" value="PgB02X_g009_t01"/>
    <property type="gene ID" value="PgB02X_g009"/>
</dbReference>
<evidence type="ECO:0000256" key="2">
    <source>
        <dbReference type="ARBA" id="ARBA00022448"/>
    </source>
</evidence>
<feature type="transmembrane region" description="Helical" evidence="8">
    <location>
        <begin position="24"/>
        <end position="44"/>
    </location>
</feature>
<name>A0A914ZK94_PARUN</name>
<evidence type="ECO:0000313" key="10">
    <source>
        <dbReference type="Proteomes" id="UP000887569"/>
    </source>
</evidence>
<sequence length="293" mass="32535">QLANRRTMGCGVEPRVELALRRTIFFSIFLFAYLLFGAFAFSVFPSRHQTIKCEKNAEKLDAQRTDMLNVLWAETMAQSEHEWAQMANSKLDMYERALLASCSARVDRTNTYSNGFLQSFSLITTIGFVDADALTTGGKIFAIAYTIFGIPLALLYLGQCSKIVAGLLPGDRVLAAAFSVIFLTAIIYDIAEDSEDDTPFIDAIFHTFLFMTTVGKCGAAPKGILVTIALIAMSVVSISFVVLERHIENSLQGFEMAFTRQFASLGRWLNSKATDNDRIIEEEDEETEDSECS</sequence>
<dbReference type="PANTHER" id="PTHR11003">
    <property type="entry name" value="POTASSIUM CHANNEL, SUBFAMILY K"/>
    <property type="match status" value="1"/>
</dbReference>
<dbReference type="GO" id="GO:0022841">
    <property type="term" value="F:potassium ion leak channel activity"/>
    <property type="evidence" value="ECO:0007669"/>
    <property type="project" value="TreeGrafter"/>
</dbReference>
<evidence type="ECO:0000256" key="6">
    <source>
        <dbReference type="ARBA" id="ARBA00023136"/>
    </source>
</evidence>
<keyword evidence="5" id="KW-0406">Ion transport</keyword>
<feature type="domain" description="Potassium channel" evidence="9">
    <location>
        <begin position="109"/>
        <end position="162"/>
    </location>
</feature>